<name>F2T4I1_AJEDA</name>
<feature type="compositionally biased region" description="Low complexity" evidence="1">
    <location>
        <begin position="342"/>
        <end position="365"/>
    </location>
</feature>
<feature type="compositionally biased region" description="Low complexity" evidence="1">
    <location>
        <begin position="206"/>
        <end position="218"/>
    </location>
</feature>
<dbReference type="PANTHER" id="PTHR42070">
    <property type="entry name" value="FILAMENT ASSOCIATED PROTEIN, PUTATIVE (AFU_ORTHOLOGUE AFUA_8G06630)-RELATED"/>
    <property type="match status" value="1"/>
</dbReference>
<feature type="region of interest" description="Disordered" evidence="1">
    <location>
        <begin position="205"/>
        <end position="391"/>
    </location>
</feature>
<feature type="compositionally biased region" description="Polar residues" evidence="1">
    <location>
        <begin position="224"/>
        <end position="233"/>
    </location>
</feature>
<feature type="compositionally biased region" description="Polar residues" evidence="1">
    <location>
        <begin position="1"/>
        <end position="17"/>
    </location>
</feature>
<dbReference type="EMBL" id="GG749409">
    <property type="protein sequence ID" value="EGE78409.1"/>
    <property type="molecule type" value="Genomic_DNA"/>
</dbReference>
<feature type="region of interest" description="Disordered" evidence="1">
    <location>
        <begin position="1"/>
        <end position="103"/>
    </location>
</feature>
<feature type="compositionally biased region" description="Polar residues" evidence="1">
    <location>
        <begin position="262"/>
        <end position="280"/>
    </location>
</feature>
<dbReference type="HOGENOM" id="CLU_647172_0_0_1"/>
<dbReference type="CDD" id="cd14688">
    <property type="entry name" value="bZIP_YAP"/>
    <property type="match status" value="1"/>
</dbReference>
<feature type="compositionally biased region" description="Low complexity" evidence="1">
    <location>
        <begin position="281"/>
        <end position="300"/>
    </location>
</feature>
<dbReference type="OrthoDB" id="4505928at2759"/>
<gene>
    <name evidence="2" type="ORF">BDDG_01346</name>
</gene>
<evidence type="ECO:0008006" key="3">
    <source>
        <dbReference type="Google" id="ProtNLM"/>
    </source>
</evidence>
<protein>
    <recommendedName>
        <fullName evidence="3">BZIP domain-containing protein</fullName>
    </recommendedName>
</protein>
<feature type="compositionally biased region" description="Low complexity" evidence="1">
    <location>
        <begin position="234"/>
        <end position="245"/>
    </location>
</feature>
<proteinExistence type="predicted"/>
<organism evidence="2">
    <name type="scientific">Ajellomyces dermatitidis (strain ATCC 18188 / CBS 674.68)</name>
    <name type="common">Blastomyces dermatitidis</name>
    <dbReference type="NCBI Taxonomy" id="653446"/>
    <lineage>
        <taxon>Eukaryota</taxon>
        <taxon>Fungi</taxon>
        <taxon>Dikarya</taxon>
        <taxon>Ascomycota</taxon>
        <taxon>Pezizomycotina</taxon>
        <taxon>Eurotiomycetes</taxon>
        <taxon>Eurotiomycetidae</taxon>
        <taxon>Onygenales</taxon>
        <taxon>Ajellomycetaceae</taxon>
        <taxon>Blastomyces</taxon>
    </lineage>
</organism>
<feature type="compositionally biased region" description="Polar residues" evidence="1">
    <location>
        <begin position="28"/>
        <end position="71"/>
    </location>
</feature>
<feature type="compositionally biased region" description="Polar residues" evidence="1">
    <location>
        <begin position="301"/>
        <end position="313"/>
    </location>
</feature>
<accession>F2T4I1</accession>
<dbReference type="AlphaFoldDB" id="F2T4I1"/>
<feature type="compositionally biased region" description="Low complexity" evidence="1">
    <location>
        <begin position="314"/>
        <end position="326"/>
    </location>
</feature>
<feature type="compositionally biased region" description="Pro residues" evidence="1">
    <location>
        <begin position="366"/>
        <end position="380"/>
    </location>
</feature>
<reference evidence="2" key="1">
    <citation type="submission" date="2010-03" db="EMBL/GenBank/DDBJ databases">
        <title>Annotation of Blastomyces dermatitidis strain ATCC 18188.</title>
        <authorList>
            <consortium name="The Broad Institute Genome Sequencing Platform"/>
            <consortium name="Broad Institute Genome Sequencing Center for Infectious Disease."/>
            <person name="Cuomo C."/>
            <person name="Klein B."/>
            <person name="Sullivan T."/>
            <person name="Heitman J."/>
            <person name="Young S."/>
            <person name="Zeng Q."/>
            <person name="Gargeya S."/>
            <person name="Alvarado L."/>
            <person name="Berlin A.M."/>
            <person name="Chapman S.B."/>
            <person name="Chen Z."/>
            <person name="Freedman E."/>
            <person name="Gellesch M."/>
            <person name="Goldberg J."/>
            <person name="Griggs A."/>
            <person name="Gujja S."/>
            <person name="Heilman E."/>
            <person name="Heiman D."/>
            <person name="Howarth C."/>
            <person name="Mehta T."/>
            <person name="Neiman D."/>
            <person name="Pearson M."/>
            <person name="Roberts A."/>
            <person name="Saif S."/>
            <person name="Shea T."/>
            <person name="Shenoy N."/>
            <person name="Sisk P."/>
            <person name="Stolte C."/>
            <person name="Sykes S."/>
            <person name="White J."/>
            <person name="Yandava C."/>
            <person name="Haas B."/>
            <person name="Nusbaum C."/>
            <person name="Birren B."/>
        </authorList>
    </citation>
    <scope>NUCLEOTIDE SEQUENCE [LARGE SCALE GENOMIC DNA]</scope>
    <source>
        <strain evidence="2">ATCC 18188</strain>
    </source>
</reference>
<dbReference type="PANTHER" id="PTHR42070:SF1">
    <property type="entry name" value="FILAMENT ASSOCIATED PROTEIN, PUTATIVE (AFU_ORTHOLOGUE AFUA_8G06630)-RELATED"/>
    <property type="match status" value="1"/>
</dbReference>
<evidence type="ECO:0000313" key="2">
    <source>
        <dbReference type="EMBL" id="EGE78409.1"/>
    </source>
</evidence>
<sequence length="467" mass="50151">MSRGSSDWVSASATGGETSLPRPILSHSVDSVSNKTSSTKYQDTQALQRAPSSHGTQTPAAMQHGIQSANKNRNKDSNDATSADAIRIRDNQRRSRARRKEYQQDLERRVQKFEQQGVQATIEVQTAARKVARENTLLRSLLKLKGVATAEIDEYISNANGGENGAAMTLNGNGNAKTNVNGNGNGNLNQNNDRLRAGIGFAQLQPATSPNSTTASPSVPLPTPTTAVFPNTMNQNQNEGRNENQPSIQLDNYPSYYPAEQATVQPSPQYVESPSGQNIPSSASASISTSTSSMYSPTASFTSASLGPPTNNDQQCQPQPSSYQPYATPIPYAASRYPQGPPQQNHQQQQQKQQQQQQSLQLPLQLHPPVPSTQPHPYRPSPSHAHAHANQPQLQLPNTQAPYSSPTDTTLDSTSCEVAASIIASMRGHGDADSVRAELGCSPGGAPCQVGSMEIFRVLDRSIGSCR</sequence>
<dbReference type="Proteomes" id="UP000007802">
    <property type="component" value="Unassembled WGS sequence"/>
</dbReference>
<evidence type="ECO:0000256" key="1">
    <source>
        <dbReference type="SAM" id="MobiDB-lite"/>
    </source>
</evidence>